<feature type="compositionally biased region" description="Polar residues" evidence="1">
    <location>
        <begin position="1104"/>
        <end position="1122"/>
    </location>
</feature>
<feature type="compositionally biased region" description="Polar residues" evidence="1">
    <location>
        <begin position="1158"/>
        <end position="1194"/>
    </location>
</feature>
<proteinExistence type="predicted"/>
<dbReference type="Proteomes" id="UP001190700">
    <property type="component" value="Unassembled WGS sequence"/>
</dbReference>
<name>A0AAE0GDW9_9CHLO</name>
<keyword evidence="3" id="KW-1185">Reference proteome</keyword>
<accession>A0AAE0GDW9</accession>
<gene>
    <name evidence="2" type="ORF">CYMTET_15576</name>
</gene>
<evidence type="ECO:0000256" key="1">
    <source>
        <dbReference type="SAM" id="MobiDB-lite"/>
    </source>
</evidence>
<dbReference type="AlphaFoldDB" id="A0AAE0GDW9"/>
<comment type="caution">
    <text evidence="2">The sequence shown here is derived from an EMBL/GenBank/DDBJ whole genome shotgun (WGS) entry which is preliminary data.</text>
</comment>
<feature type="compositionally biased region" description="Basic and acidic residues" evidence="1">
    <location>
        <begin position="1125"/>
        <end position="1137"/>
    </location>
</feature>
<reference evidence="2 3" key="1">
    <citation type="journal article" date="2015" name="Genome Biol. Evol.">
        <title>Comparative Genomics of a Bacterivorous Green Alga Reveals Evolutionary Causalities and Consequences of Phago-Mixotrophic Mode of Nutrition.</title>
        <authorList>
            <person name="Burns J.A."/>
            <person name="Paasch A."/>
            <person name="Narechania A."/>
            <person name="Kim E."/>
        </authorList>
    </citation>
    <scope>NUCLEOTIDE SEQUENCE [LARGE SCALE GENOMIC DNA]</scope>
    <source>
        <strain evidence="2 3">PLY_AMNH</strain>
    </source>
</reference>
<evidence type="ECO:0000313" key="2">
    <source>
        <dbReference type="EMBL" id="KAK3276339.1"/>
    </source>
</evidence>
<dbReference type="EMBL" id="LGRX02006602">
    <property type="protein sequence ID" value="KAK3276339.1"/>
    <property type="molecule type" value="Genomic_DNA"/>
</dbReference>
<evidence type="ECO:0000313" key="3">
    <source>
        <dbReference type="Proteomes" id="UP001190700"/>
    </source>
</evidence>
<feature type="region of interest" description="Disordered" evidence="1">
    <location>
        <begin position="1084"/>
        <end position="1194"/>
    </location>
</feature>
<feature type="region of interest" description="Disordered" evidence="1">
    <location>
        <begin position="1"/>
        <end position="23"/>
    </location>
</feature>
<protein>
    <submittedName>
        <fullName evidence="2">Uncharacterized protein</fullName>
    </submittedName>
</protein>
<organism evidence="2 3">
    <name type="scientific">Cymbomonas tetramitiformis</name>
    <dbReference type="NCBI Taxonomy" id="36881"/>
    <lineage>
        <taxon>Eukaryota</taxon>
        <taxon>Viridiplantae</taxon>
        <taxon>Chlorophyta</taxon>
        <taxon>Pyramimonadophyceae</taxon>
        <taxon>Pyramimonadales</taxon>
        <taxon>Pyramimonadaceae</taxon>
        <taxon>Cymbomonas</taxon>
    </lineage>
</organism>
<sequence length="1194" mass="128720">MFELAHTNTPETRSSIVTLPSSPQTHSTLKKLWPQLTRSELGTAAIQHALVERDNTSTVFKRSPVRPLTRSLSTPKRSLLKDVDVDHPGLDLTRFDFEQMATEEMMATLIQASNMYASGHKRYGKSLLHWLPVAKTPAVKRVMDSCYLQRALAKKVLSDFQPEQGEKTSALLLEIARIQMVISYSSTPEGSGEEPVRAFFATLRTVLTTAPHEQKQCLQEMVGNYVTNVLCLILFRLQLHGTTESVLPEEVTSNMFVMGMEAWRLIPLCMNEQSNISSKQVESLLDAVDELTFEWAERRPPNLIKTHAISPALEMARMVVKSATHIYPDLEQTPAFWTIKTNLGMLQKLMHVYRGTWSGLHVCIEPAKVTQRYTRPVNLLTGPNAAKLITGTPENKIVKVNSLLMPGSPTYSGASDDSSPQRNKAQEYLMGDIAPKTPNQAYVRSPSWRPTSAPSRVERTPISNSSMLALSEFPFHIFFSGSSGAPPVLCGSRSASRRTACALRFPRGLEAHRLCSAVRARPPGAPPVLWGSRAASRRTACALRFPRGLQAHRLCSADPARPPGAPPVLCGPRAASRRTACALRTPRGLQAHRLCSADPARPPGAPPVFRGCRAASRRTACALRFPRGLQAHRLCSAVPARPPGAPPVLCGSRAASRPTACALQFPRGLQAHRLCSAVPARPPGAPPVLCGSRSASRRTACALRFPRGLEAHRLCSAVPARPPGVPPVLCGSRAASRRTACALRFPRGLQAHRLCSAVPARPPGAPPVFRGTLAACRRTACAARFPRSLQAHRLCSADPRGLRRTACALRTPRGLQAHRLCSAVPARPPGAPPVLCGSRAASRRTACALRFPRGLEAHRLCSAVPARPPGAPPVLCGSRAASRRTACALRTPHGLQAHRLCSAVPARPPGVPPVLCGSRAASRRTACALRTPRGLQAHRLCSAVPARPPGAPPVLCGSRAASRRTACALRLPRGLQAHRLCSAVPARPPGAPPVLCGSRAASRPTACALRFPRGFEAHRLCSAVPARSPGAPPVLCGSCAASRRTACVPRFPRGLQAHRLCSAVPTRPPGAPPVFREGFTLEAGHGQRQQQQLSPGSPLGRKPSSGSQVMTQTWLSSPTSARISLENKLRRETESRGPESPSQSSIYNPHLGGKRLSPQKTSSPQRASLPQTQSPYSPQRASQLYLKSSPSNYM</sequence>